<feature type="binding site" evidence="15">
    <location>
        <position position="210"/>
    </location>
    <ligand>
        <name>NADP(+)</name>
        <dbReference type="ChEBI" id="CHEBI:58349"/>
    </ligand>
</feature>
<feature type="binding site" evidence="15">
    <location>
        <position position="217"/>
    </location>
    <ligand>
        <name>substrate</name>
    </ligand>
</feature>
<evidence type="ECO:0000256" key="2">
    <source>
        <dbReference type="ARBA" id="ARBA00004882"/>
    </source>
</evidence>
<keyword evidence="12" id="KW-0511">Multifunctional enzyme</keyword>
<evidence type="ECO:0000256" key="7">
    <source>
        <dbReference type="ARBA" id="ARBA00022723"/>
    </source>
</evidence>
<dbReference type="AlphaFoldDB" id="A0A495W9K3"/>
<dbReference type="RefSeq" id="WP_022391265.1">
    <property type="nucleotide sequence ID" value="NZ_KI440835.1"/>
</dbReference>
<comment type="function">
    <text evidence="1 13">Converts 2,5-diamino-6-(ribosylamino)-4(3h)-pyrimidinone 5'-phosphate into 5-amino-6-(ribosylamino)-2,4(1h,3h)-pyrimidinedione 5'-phosphate.</text>
</comment>
<name>A0A495W9K3_9BACT</name>
<comment type="pathway">
    <text evidence="2 13">Cofactor biosynthesis; riboflavin biosynthesis; 5-amino-6-(D-ribitylamino)uracil from GTP: step 2/4.</text>
</comment>
<dbReference type="PANTHER" id="PTHR38011">
    <property type="entry name" value="DIHYDROFOLATE REDUCTASE FAMILY PROTEIN (AFU_ORTHOLOGUE AFUA_8G06820)"/>
    <property type="match status" value="1"/>
</dbReference>
<gene>
    <name evidence="18" type="ORF">BC742_1473</name>
</gene>
<feature type="binding site" evidence="15">
    <location>
        <position position="206"/>
    </location>
    <ligand>
        <name>substrate</name>
    </ligand>
</feature>
<keyword evidence="7 13" id="KW-0479">Metal-binding</keyword>
<dbReference type="OrthoDB" id="9800865at2"/>
<dbReference type="InterPro" id="IPR002125">
    <property type="entry name" value="CMP_dCMP_dom"/>
</dbReference>
<evidence type="ECO:0000313" key="18">
    <source>
        <dbReference type="EMBL" id="RKT58392.1"/>
    </source>
</evidence>
<dbReference type="UniPathway" id="UPA00275">
    <property type="reaction ID" value="UER00401"/>
</dbReference>
<dbReference type="InterPro" id="IPR050765">
    <property type="entry name" value="Riboflavin_Biosynth_HTPR"/>
</dbReference>
<comment type="similarity">
    <text evidence="5 13">In the C-terminal section; belongs to the HTP reductase family.</text>
</comment>
<dbReference type="InterPro" id="IPR024072">
    <property type="entry name" value="DHFR-like_dom_sf"/>
</dbReference>
<dbReference type="SUPFAM" id="SSF53927">
    <property type="entry name" value="Cytidine deaminase-like"/>
    <property type="match status" value="1"/>
</dbReference>
<feature type="binding site" evidence="16">
    <location>
        <position position="82"/>
    </location>
    <ligand>
        <name>Zn(2+)</name>
        <dbReference type="ChEBI" id="CHEBI:29105"/>
        <note>catalytic</note>
    </ligand>
</feature>
<reference evidence="18 19" key="1">
    <citation type="submission" date="2018-10" db="EMBL/GenBank/DDBJ databases">
        <title>Genomic Encyclopedia of Archaeal and Bacterial Type Strains, Phase II (KMG-II): from individual species to whole genera.</title>
        <authorList>
            <person name="Goeker M."/>
        </authorList>
    </citation>
    <scope>NUCLEOTIDE SEQUENCE [LARGE SCALE GENOMIC DNA]</scope>
    <source>
        <strain evidence="18 19">NSB1</strain>
    </source>
</reference>
<dbReference type="CDD" id="cd01284">
    <property type="entry name" value="Riboflavin_deaminase-reductase"/>
    <property type="match status" value="1"/>
</dbReference>
<feature type="domain" description="CMP/dCMP-type deaminase" evidence="17">
    <location>
        <begin position="6"/>
        <end position="129"/>
    </location>
</feature>
<dbReference type="Gene3D" id="3.40.430.10">
    <property type="entry name" value="Dihydrofolate Reductase, subunit A"/>
    <property type="match status" value="1"/>
</dbReference>
<proteinExistence type="inferred from homology"/>
<dbReference type="GO" id="GO:0008270">
    <property type="term" value="F:zinc ion binding"/>
    <property type="evidence" value="ECO:0007669"/>
    <property type="project" value="InterPro"/>
</dbReference>
<evidence type="ECO:0000313" key="19">
    <source>
        <dbReference type="Proteomes" id="UP000269493"/>
    </source>
</evidence>
<evidence type="ECO:0000256" key="10">
    <source>
        <dbReference type="ARBA" id="ARBA00022857"/>
    </source>
</evidence>
<organism evidence="18 19">
    <name type="scientific">Coprobacter fastidiosus NSB1 = JCM 33896</name>
    <dbReference type="NCBI Taxonomy" id="1349822"/>
    <lineage>
        <taxon>Bacteria</taxon>
        <taxon>Pseudomonadati</taxon>
        <taxon>Bacteroidota</taxon>
        <taxon>Bacteroidia</taxon>
        <taxon>Bacteroidales</taxon>
        <taxon>Barnesiellaceae</taxon>
        <taxon>Coprobacter</taxon>
    </lineage>
</organism>
<evidence type="ECO:0000256" key="6">
    <source>
        <dbReference type="ARBA" id="ARBA00022619"/>
    </source>
</evidence>
<sequence length="349" mass="39712">MKYSHEDHCRYMRRCLQLAALGRGHVSPNPMVGAVVVHKGKIIGEGYHRRCGEAHAEVNAIRSVKNEELLRESTIYVSLEPCSHYGKTPPCCKLIIEKQIPRVVMACFDPFPEVSGRGVRMLREAGVEVITGILEEEAIRLNSHFMTVQKFHRPYILLKWAQSSDGFIDRMRSCSESPVLFSNAVTLTSVHRLRAEYDAILVGTRTALYDDPSLTVRYWSGKNPLRLVIDRRLELPENLRLFSDGNPTLVITEKIHEPSGNIEYLTVDFTKPIIPTLLQELFRRKISSLLVEGGAVLLQSFIDSDCWDEIRIEETPFELKNGVCAPVVTRVPDRFFYSGGHLISKIHRR</sequence>
<keyword evidence="19" id="KW-1185">Reference proteome</keyword>
<feature type="binding site" evidence="15">
    <location>
        <position position="214"/>
    </location>
    <ligand>
        <name>substrate</name>
    </ligand>
</feature>
<accession>A0A495W9K3</accession>
<comment type="pathway">
    <text evidence="3 13">Cofactor biosynthesis; riboflavin biosynthesis; 5-amino-6-(D-ribitylamino)uracil from GTP: step 3/4.</text>
</comment>
<evidence type="ECO:0000256" key="1">
    <source>
        <dbReference type="ARBA" id="ARBA00002151"/>
    </source>
</evidence>
<evidence type="ECO:0000256" key="11">
    <source>
        <dbReference type="ARBA" id="ARBA00023002"/>
    </source>
</evidence>
<dbReference type="EC" id="3.5.4.26" evidence="13"/>
<keyword evidence="8 13" id="KW-0378">Hydrolase</keyword>
<feature type="binding site" evidence="15">
    <location>
        <position position="292"/>
    </location>
    <ligand>
        <name>substrate</name>
    </ligand>
</feature>
<evidence type="ECO:0000256" key="14">
    <source>
        <dbReference type="PIRSR" id="PIRSR006769-1"/>
    </source>
</evidence>
<dbReference type="SUPFAM" id="SSF53597">
    <property type="entry name" value="Dihydrofolate reductase-like"/>
    <property type="match status" value="1"/>
</dbReference>
<dbReference type="PROSITE" id="PS51747">
    <property type="entry name" value="CYT_DCMP_DEAMINASES_2"/>
    <property type="match status" value="1"/>
</dbReference>
<dbReference type="GO" id="GO:0008703">
    <property type="term" value="F:5-amino-6-(5-phosphoribosylamino)uracil reductase activity"/>
    <property type="evidence" value="ECO:0007669"/>
    <property type="project" value="UniProtKB-EC"/>
</dbReference>
<feature type="binding site" evidence="15">
    <location>
        <position position="175"/>
    </location>
    <ligand>
        <name>substrate</name>
    </ligand>
</feature>
<evidence type="ECO:0000256" key="15">
    <source>
        <dbReference type="PIRSR" id="PIRSR006769-2"/>
    </source>
</evidence>
<comment type="caution">
    <text evidence="18">The sequence shown here is derived from an EMBL/GenBank/DDBJ whole genome shotgun (WGS) entry which is preliminary data.</text>
</comment>
<feature type="binding site" evidence="16">
    <location>
        <position position="91"/>
    </location>
    <ligand>
        <name>Zn(2+)</name>
        <dbReference type="ChEBI" id="CHEBI:29105"/>
        <note>catalytic</note>
    </ligand>
</feature>
<dbReference type="GO" id="GO:0008835">
    <property type="term" value="F:diaminohydroxyphosphoribosylaminopyrimidine deaminase activity"/>
    <property type="evidence" value="ECO:0007669"/>
    <property type="project" value="UniProtKB-EC"/>
</dbReference>
<comment type="catalytic activity">
    <reaction evidence="13">
        <text>2,5-diamino-6-hydroxy-4-(5-phosphoribosylamino)-pyrimidine + H2O + H(+) = 5-amino-6-(5-phospho-D-ribosylamino)uracil + NH4(+)</text>
        <dbReference type="Rhea" id="RHEA:21868"/>
        <dbReference type="ChEBI" id="CHEBI:15377"/>
        <dbReference type="ChEBI" id="CHEBI:15378"/>
        <dbReference type="ChEBI" id="CHEBI:28938"/>
        <dbReference type="ChEBI" id="CHEBI:58453"/>
        <dbReference type="ChEBI" id="CHEBI:58614"/>
        <dbReference type="EC" id="3.5.4.26"/>
    </reaction>
</comment>
<feature type="binding site" evidence="15">
    <location>
        <position position="194"/>
    </location>
    <ligand>
        <name>substrate</name>
    </ligand>
</feature>
<evidence type="ECO:0000256" key="8">
    <source>
        <dbReference type="ARBA" id="ARBA00022801"/>
    </source>
</evidence>
<evidence type="ECO:0000256" key="3">
    <source>
        <dbReference type="ARBA" id="ARBA00004910"/>
    </source>
</evidence>
<evidence type="ECO:0000256" key="12">
    <source>
        <dbReference type="ARBA" id="ARBA00023268"/>
    </source>
</evidence>
<comment type="similarity">
    <text evidence="4 13">In the N-terminal section; belongs to the cytidine and deoxycytidylate deaminase family.</text>
</comment>
<keyword evidence="10 13" id="KW-0521">NADP</keyword>
<dbReference type="GeneID" id="92928719"/>
<dbReference type="Proteomes" id="UP000269493">
    <property type="component" value="Unassembled WGS sequence"/>
</dbReference>
<dbReference type="GO" id="GO:0009231">
    <property type="term" value="P:riboflavin biosynthetic process"/>
    <property type="evidence" value="ECO:0007669"/>
    <property type="project" value="UniProtKB-UniPathway"/>
</dbReference>
<dbReference type="InterPro" id="IPR004794">
    <property type="entry name" value="Eubact_RibD"/>
</dbReference>
<evidence type="ECO:0000256" key="16">
    <source>
        <dbReference type="PIRSR" id="PIRSR006769-3"/>
    </source>
</evidence>
<feature type="active site" description="Proton donor" evidence="14">
    <location>
        <position position="57"/>
    </location>
</feature>
<feature type="binding site" evidence="15">
    <location>
        <begin position="294"/>
        <end position="300"/>
    </location>
    <ligand>
        <name>NADP(+)</name>
        <dbReference type="ChEBI" id="CHEBI:58349"/>
    </ligand>
</feature>
<dbReference type="Pfam" id="PF01872">
    <property type="entry name" value="RibD_C"/>
    <property type="match status" value="1"/>
</dbReference>
<comment type="catalytic activity">
    <reaction evidence="13">
        <text>5-amino-6-(5-phospho-D-ribitylamino)uracil + NADP(+) = 5-amino-6-(5-phospho-D-ribosylamino)uracil + NADPH + H(+)</text>
        <dbReference type="Rhea" id="RHEA:17845"/>
        <dbReference type="ChEBI" id="CHEBI:15378"/>
        <dbReference type="ChEBI" id="CHEBI:57783"/>
        <dbReference type="ChEBI" id="CHEBI:58349"/>
        <dbReference type="ChEBI" id="CHEBI:58421"/>
        <dbReference type="ChEBI" id="CHEBI:58453"/>
        <dbReference type="EC" id="1.1.1.193"/>
    </reaction>
</comment>
<dbReference type="PANTHER" id="PTHR38011:SF7">
    <property type="entry name" value="2,5-DIAMINO-6-RIBOSYLAMINO-4(3H)-PYRIMIDINONE 5'-PHOSPHATE REDUCTASE"/>
    <property type="match status" value="1"/>
</dbReference>
<keyword evidence="9 13" id="KW-0862">Zinc</keyword>
<evidence type="ECO:0000256" key="4">
    <source>
        <dbReference type="ARBA" id="ARBA00005259"/>
    </source>
</evidence>
<dbReference type="InterPro" id="IPR016192">
    <property type="entry name" value="APOBEC/CMP_deaminase_Zn-bd"/>
</dbReference>
<dbReference type="Gene3D" id="3.40.140.10">
    <property type="entry name" value="Cytidine Deaminase, domain 2"/>
    <property type="match status" value="1"/>
</dbReference>
<evidence type="ECO:0000256" key="13">
    <source>
        <dbReference type="PIRNR" id="PIRNR006769"/>
    </source>
</evidence>
<dbReference type="PROSITE" id="PS00903">
    <property type="entry name" value="CYT_DCMP_DEAMINASES_1"/>
    <property type="match status" value="1"/>
</dbReference>
<dbReference type="EC" id="1.1.1.193" evidence="13"/>
<dbReference type="Pfam" id="PF00383">
    <property type="entry name" value="dCMP_cyt_deam_1"/>
    <property type="match status" value="1"/>
</dbReference>
<dbReference type="InterPro" id="IPR002734">
    <property type="entry name" value="RibDG_C"/>
</dbReference>
<dbReference type="FunFam" id="3.40.140.10:FF:000025">
    <property type="entry name" value="Riboflavin biosynthesis protein RibD"/>
    <property type="match status" value="1"/>
</dbReference>
<feature type="binding site" evidence="16">
    <location>
        <position position="55"/>
    </location>
    <ligand>
        <name>Zn(2+)</name>
        <dbReference type="ChEBI" id="CHEBI:29105"/>
        <note>catalytic</note>
    </ligand>
</feature>
<dbReference type="NCBIfam" id="TIGR00326">
    <property type="entry name" value="eubact_ribD"/>
    <property type="match status" value="1"/>
</dbReference>
<dbReference type="EMBL" id="RBXN01000004">
    <property type="protein sequence ID" value="RKT58392.1"/>
    <property type="molecule type" value="Genomic_DNA"/>
</dbReference>
<protein>
    <recommendedName>
        <fullName evidence="13">Riboflavin biosynthesis protein RibD</fullName>
    </recommendedName>
    <domain>
        <recommendedName>
            <fullName evidence="13">Diaminohydroxyphosphoribosylaminopyrimidine deaminase</fullName>
            <shortName evidence="13">DRAP deaminase</shortName>
            <ecNumber evidence="13">3.5.4.26</ecNumber>
        </recommendedName>
        <alternativeName>
            <fullName evidence="13">Riboflavin-specific deaminase</fullName>
        </alternativeName>
    </domain>
    <domain>
        <recommendedName>
            <fullName evidence="13">5-amino-6-(5-phosphoribosylamino)uracil reductase</fullName>
            <ecNumber evidence="13">1.1.1.193</ecNumber>
        </recommendedName>
        <alternativeName>
            <fullName evidence="13">HTP reductase</fullName>
        </alternativeName>
    </domain>
</protein>
<feature type="binding site" evidence="15">
    <location>
        <position position="161"/>
    </location>
    <ligand>
        <name>NADP(+)</name>
        <dbReference type="ChEBI" id="CHEBI:58349"/>
    </ligand>
</feature>
<evidence type="ECO:0000256" key="9">
    <source>
        <dbReference type="ARBA" id="ARBA00022833"/>
    </source>
</evidence>
<evidence type="ECO:0000256" key="5">
    <source>
        <dbReference type="ARBA" id="ARBA00007417"/>
    </source>
</evidence>
<comment type="cofactor">
    <cofactor evidence="13 16">
        <name>Zn(2+)</name>
        <dbReference type="ChEBI" id="CHEBI:29105"/>
    </cofactor>
    <text evidence="13 16">Binds 1 zinc ion.</text>
</comment>
<keyword evidence="11 13" id="KW-0560">Oxidoreductase</keyword>
<dbReference type="PIRSF" id="PIRSF006769">
    <property type="entry name" value="RibD"/>
    <property type="match status" value="1"/>
</dbReference>
<keyword evidence="6 13" id="KW-0686">Riboflavin biosynthesis</keyword>
<dbReference type="InterPro" id="IPR016193">
    <property type="entry name" value="Cytidine_deaminase-like"/>
</dbReference>
<evidence type="ECO:0000259" key="17">
    <source>
        <dbReference type="PROSITE" id="PS51747"/>
    </source>
</evidence>